<feature type="domain" description="HTH LytTR-type" evidence="5">
    <location>
        <begin position="131"/>
        <end position="229"/>
    </location>
</feature>
<dbReference type="PROSITE" id="PS50930">
    <property type="entry name" value="HTH_LYTTR"/>
    <property type="match status" value="1"/>
</dbReference>
<evidence type="ECO:0000256" key="2">
    <source>
        <dbReference type="ARBA" id="ARBA00024867"/>
    </source>
</evidence>
<dbReference type="Proteomes" id="UP000005384">
    <property type="component" value="Unassembled WGS sequence"/>
</dbReference>
<name>G5IN76_9FIRM</name>
<evidence type="ECO:0000313" key="6">
    <source>
        <dbReference type="EMBL" id="EHI57047.1"/>
    </source>
</evidence>
<evidence type="ECO:0000259" key="5">
    <source>
        <dbReference type="PROSITE" id="PS50930"/>
    </source>
</evidence>
<dbReference type="GO" id="GO:0000156">
    <property type="term" value="F:phosphorelay response regulator activity"/>
    <property type="evidence" value="ECO:0007669"/>
    <property type="project" value="InterPro"/>
</dbReference>
<dbReference type="InterPro" id="IPR001789">
    <property type="entry name" value="Sig_transdc_resp-reg_receiver"/>
</dbReference>
<dbReference type="InterPro" id="IPR011006">
    <property type="entry name" value="CheY-like_superfamily"/>
</dbReference>
<feature type="modified residue" description="4-aspartylphosphate" evidence="3">
    <location>
        <position position="57"/>
    </location>
</feature>
<dbReference type="GO" id="GO:0003677">
    <property type="term" value="F:DNA binding"/>
    <property type="evidence" value="ECO:0007669"/>
    <property type="project" value="InterPro"/>
</dbReference>
<dbReference type="PATRIC" id="fig|742737.3.peg.4939"/>
<dbReference type="InterPro" id="IPR007492">
    <property type="entry name" value="LytTR_DNA-bd_dom"/>
</dbReference>
<dbReference type="RefSeq" id="WP_006782942.1">
    <property type="nucleotide sequence ID" value="NZ_CP040506.1"/>
</dbReference>
<comment type="function">
    <text evidence="2">May play the central regulatory role in sporulation. It may be an element of the effector pathway responsible for the activation of sporulation genes in response to nutritional stress. Spo0A may act in concert with spo0H (a sigma factor) to control the expression of some genes that are critical to the sporulation process.</text>
</comment>
<dbReference type="SMART" id="SM00850">
    <property type="entry name" value="LytTR"/>
    <property type="match status" value="1"/>
</dbReference>
<sequence length="235" mass="27302">MVRIGLVDDDSEHLKLMREFLGRYEREEKVGFSIEEYRDGLSFVEDYDGTLDVVFLDIEMPHIDGMTAAKKIRERDQTLGIVFVTNMAQFAIHGYEVNAIDFIVKPVSYYVFADKLKKAIRFSCAKTEKELVVQTEESIVKLTSSQLLYIEKDKNYLVYHTLKGEFRVRGTLITLEESLKGEGFSKCISGCLVNLRYVTKISKDMVWVEQTPLPISRHRSREFKEDFMRYLGGDY</sequence>
<dbReference type="OrthoDB" id="9802383at2"/>
<dbReference type="PANTHER" id="PTHR37299">
    <property type="entry name" value="TRANSCRIPTIONAL REGULATOR-RELATED"/>
    <property type="match status" value="1"/>
</dbReference>
<gene>
    <name evidence="6" type="ORF">HMPREF9473_04954</name>
</gene>
<dbReference type="SUPFAM" id="SSF52172">
    <property type="entry name" value="CheY-like"/>
    <property type="match status" value="1"/>
</dbReference>
<protein>
    <recommendedName>
        <fullName evidence="1">Stage 0 sporulation protein A homolog</fullName>
    </recommendedName>
</protein>
<proteinExistence type="predicted"/>
<dbReference type="Gene3D" id="2.40.50.1020">
    <property type="entry name" value="LytTr DNA-binding domain"/>
    <property type="match status" value="1"/>
</dbReference>
<feature type="domain" description="Response regulatory" evidence="4">
    <location>
        <begin position="3"/>
        <end position="120"/>
    </location>
</feature>
<dbReference type="PANTHER" id="PTHR37299:SF1">
    <property type="entry name" value="STAGE 0 SPORULATION PROTEIN A HOMOLOG"/>
    <property type="match status" value="1"/>
</dbReference>
<dbReference type="Pfam" id="PF00072">
    <property type="entry name" value="Response_reg"/>
    <property type="match status" value="1"/>
</dbReference>
<accession>G5IN76</accession>
<organism evidence="6 7">
    <name type="scientific">Hungatella hathewayi WAL-18680</name>
    <dbReference type="NCBI Taxonomy" id="742737"/>
    <lineage>
        <taxon>Bacteria</taxon>
        <taxon>Bacillati</taxon>
        <taxon>Bacillota</taxon>
        <taxon>Clostridia</taxon>
        <taxon>Lachnospirales</taxon>
        <taxon>Lachnospiraceae</taxon>
        <taxon>Hungatella</taxon>
    </lineage>
</organism>
<dbReference type="EMBL" id="ADLN01000127">
    <property type="protein sequence ID" value="EHI57047.1"/>
    <property type="molecule type" value="Genomic_DNA"/>
</dbReference>
<evidence type="ECO:0000313" key="7">
    <source>
        <dbReference type="Proteomes" id="UP000005384"/>
    </source>
</evidence>
<dbReference type="AlphaFoldDB" id="G5IN76"/>
<dbReference type="Pfam" id="PF04397">
    <property type="entry name" value="LytTR"/>
    <property type="match status" value="1"/>
</dbReference>
<reference evidence="6 7" key="1">
    <citation type="submission" date="2011-08" db="EMBL/GenBank/DDBJ databases">
        <title>The Genome Sequence of Clostridium hathewayi WAL-18680.</title>
        <authorList>
            <consortium name="The Broad Institute Genome Sequencing Platform"/>
            <person name="Earl A."/>
            <person name="Ward D."/>
            <person name="Feldgarden M."/>
            <person name="Gevers D."/>
            <person name="Finegold S.M."/>
            <person name="Summanen P.H."/>
            <person name="Molitoris D.R."/>
            <person name="Song M."/>
            <person name="Daigneault M."/>
            <person name="Allen-Vercoe E."/>
            <person name="Young S.K."/>
            <person name="Zeng Q."/>
            <person name="Gargeya S."/>
            <person name="Fitzgerald M."/>
            <person name="Haas B."/>
            <person name="Abouelleil A."/>
            <person name="Alvarado L."/>
            <person name="Arachchi H.M."/>
            <person name="Berlin A."/>
            <person name="Brown A."/>
            <person name="Chapman S.B."/>
            <person name="Chen Z."/>
            <person name="Dunbar C."/>
            <person name="Freedman E."/>
            <person name="Gearin G."/>
            <person name="Gellesch M."/>
            <person name="Goldberg J."/>
            <person name="Griggs A."/>
            <person name="Gujja S."/>
            <person name="Heiman D."/>
            <person name="Howarth C."/>
            <person name="Larson L."/>
            <person name="Lui A."/>
            <person name="MacDonald P.J.P."/>
            <person name="Montmayeur A."/>
            <person name="Murphy C."/>
            <person name="Neiman D."/>
            <person name="Pearson M."/>
            <person name="Priest M."/>
            <person name="Roberts A."/>
            <person name="Saif S."/>
            <person name="Shea T."/>
            <person name="Shenoy N."/>
            <person name="Sisk P."/>
            <person name="Stolte C."/>
            <person name="Sykes S."/>
            <person name="Wortman J."/>
            <person name="Nusbaum C."/>
            <person name="Birren B."/>
        </authorList>
    </citation>
    <scope>NUCLEOTIDE SEQUENCE [LARGE SCALE GENOMIC DNA]</scope>
    <source>
        <strain evidence="6 7">WAL-18680</strain>
    </source>
</reference>
<dbReference type="PROSITE" id="PS50110">
    <property type="entry name" value="RESPONSE_REGULATORY"/>
    <property type="match status" value="1"/>
</dbReference>
<keyword evidence="3" id="KW-0597">Phosphoprotein</keyword>
<dbReference type="SMART" id="SM00448">
    <property type="entry name" value="REC"/>
    <property type="match status" value="1"/>
</dbReference>
<keyword evidence="7" id="KW-1185">Reference proteome</keyword>
<evidence type="ECO:0000259" key="4">
    <source>
        <dbReference type="PROSITE" id="PS50110"/>
    </source>
</evidence>
<dbReference type="HOGENOM" id="CLU_000445_14_2_9"/>
<evidence type="ECO:0000256" key="3">
    <source>
        <dbReference type="PROSITE-ProRule" id="PRU00169"/>
    </source>
</evidence>
<dbReference type="Gene3D" id="3.40.50.2300">
    <property type="match status" value="1"/>
</dbReference>
<comment type="caution">
    <text evidence="6">The sequence shown here is derived from an EMBL/GenBank/DDBJ whole genome shotgun (WGS) entry which is preliminary data.</text>
</comment>
<dbReference type="InterPro" id="IPR046947">
    <property type="entry name" value="LytR-like"/>
</dbReference>
<evidence type="ECO:0000256" key="1">
    <source>
        <dbReference type="ARBA" id="ARBA00018672"/>
    </source>
</evidence>